<evidence type="ECO:0000313" key="3">
    <source>
        <dbReference type="EMBL" id="HIU56310.1"/>
    </source>
</evidence>
<gene>
    <name evidence="3" type="ORF">IAA61_00690</name>
</gene>
<name>A0A9D1M9Z3_9FIRM</name>
<reference evidence="3" key="2">
    <citation type="journal article" date="2021" name="PeerJ">
        <title>Extensive microbial diversity within the chicken gut microbiome revealed by metagenomics and culture.</title>
        <authorList>
            <person name="Gilroy R."/>
            <person name="Ravi A."/>
            <person name="Getino M."/>
            <person name="Pursley I."/>
            <person name="Horton D.L."/>
            <person name="Alikhan N.F."/>
            <person name="Baker D."/>
            <person name="Gharbi K."/>
            <person name="Hall N."/>
            <person name="Watson M."/>
            <person name="Adriaenssens E.M."/>
            <person name="Foster-Nyarko E."/>
            <person name="Jarju S."/>
            <person name="Secka A."/>
            <person name="Antonio M."/>
            <person name="Oren A."/>
            <person name="Chaudhuri R.R."/>
            <person name="La Ragione R."/>
            <person name="Hildebrand F."/>
            <person name="Pallen M.J."/>
        </authorList>
    </citation>
    <scope>NUCLEOTIDE SEQUENCE</scope>
    <source>
        <strain evidence="3">USAMLcec3-3695</strain>
    </source>
</reference>
<dbReference type="EMBL" id="DVNB01000009">
    <property type="protein sequence ID" value="HIU56310.1"/>
    <property type="molecule type" value="Genomic_DNA"/>
</dbReference>
<accession>A0A9D1M9Z3</accession>
<dbReference type="Proteomes" id="UP000824109">
    <property type="component" value="Unassembled WGS sequence"/>
</dbReference>
<reference evidence="3" key="1">
    <citation type="submission" date="2020-10" db="EMBL/GenBank/DDBJ databases">
        <authorList>
            <person name="Gilroy R."/>
        </authorList>
    </citation>
    <scope>NUCLEOTIDE SEQUENCE</scope>
    <source>
        <strain evidence="3">USAMLcec3-3695</strain>
    </source>
</reference>
<protein>
    <recommendedName>
        <fullName evidence="5">HlyD family secretion protein</fullName>
    </recommendedName>
</protein>
<sequence>MKKFFMIVIAIAVLSIAGYGIAYLVSPVTSIELEEYVHEVGISCPDAFIVRNESVYYATSAGTVYDSTQEGDRVARDTVISTVYNGSVDTSVLRELQTIDNNISRLRRREAQSTLYSPDTASVESEIASRLNSIPDLADEDNVEQIHEYRDDINSLRAGEDISITAKIDELTAEKTSVENSISTGKSDILSDRAGIFSSYTDGLEAVLSPDRIGEYSVSYIRGLTPQNTRRQSGSSVLVGDPICKVMNNHVWYVLGIAESSDSSLCQVDAEVTVRFSNLSGSSAPGRITYVSEPDENGEYLFLVEVSTFLESAFSYRNIDADIIFEEYSGYRVPSESIRTGDTLDSYYVYATVGSETYRCDCEVLYTDIDEGYSIIRSTEDAENKLGSMERLVVGER</sequence>
<dbReference type="AlphaFoldDB" id="A0A9D1M9Z3"/>
<evidence type="ECO:0000313" key="4">
    <source>
        <dbReference type="Proteomes" id="UP000824109"/>
    </source>
</evidence>
<dbReference type="InterPro" id="IPR058709">
    <property type="entry name" value="BSH_RND-rel"/>
</dbReference>
<evidence type="ECO:0008006" key="5">
    <source>
        <dbReference type="Google" id="ProtNLM"/>
    </source>
</evidence>
<proteinExistence type="predicted"/>
<evidence type="ECO:0000259" key="1">
    <source>
        <dbReference type="Pfam" id="PF26012"/>
    </source>
</evidence>
<organism evidence="3 4">
    <name type="scientific">Candidatus Ornithomonoglobus merdipullorum</name>
    <dbReference type="NCBI Taxonomy" id="2840895"/>
    <lineage>
        <taxon>Bacteria</taxon>
        <taxon>Bacillati</taxon>
        <taxon>Bacillota</taxon>
        <taxon>Clostridia</taxon>
        <taxon>Candidatus Ornithomonoglobus</taxon>
    </lineage>
</organism>
<comment type="caution">
    <text evidence="3">The sequence shown here is derived from an EMBL/GenBank/DDBJ whole genome shotgun (WGS) entry which is preliminary data.</text>
</comment>
<evidence type="ECO:0000259" key="2">
    <source>
        <dbReference type="Pfam" id="PF26018"/>
    </source>
</evidence>
<feature type="domain" description="RND related barrel-sandwich hybrid" evidence="2">
    <location>
        <begin position="53"/>
        <end position="248"/>
    </location>
</feature>
<dbReference type="Pfam" id="PF26012">
    <property type="entry name" value="HH_RND_rel"/>
    <property type="match status" value="1"/>
</dbReference>
<dbReference type="Pfam" id="PF26018">
    <property type="entry name" value="BSH_RND_rel"/>
    <property type="match status" value="1"/>
</dbReference>
<dbReference type="InterPro" id="IPR058728">
    <property type="entry name" value="HH_RND-rel"/>
</dbReference>
<feature type="domain" description="RND related alpha-helical hairpin" evidence="1">
    <location>
        <begin position="90"/>
        <end position="183"/>
    </location>
</feature>